<name>A0AAJ0EGN6_9PEZI</name>
<gene>
    <name evidence="1" type="ORF">BDP81DRAFT_206159</name>
</gene>
<evidence type="ECO:0000313" key="1">
    <source>
        <dbReference type="EMBL" id="KAK1638318.1"/>
    </source>
</evidence>
<dbReference type="RefSeq" id="XP_060446925.1">
    <property type="nucleotide sequence ID" value="XM_060582606.1"/>
</dbReference>
<dbReference type="Proteomes" id="UP001243989">
    <property type="component" value="Unassembled WGS sequence"/>
</dbReference>
<dbReference type="GeneID" id="85467468"/>
<comment type="caution">
    <text evidence="1">The sequence shown here is derived from an EMBL/GenBank/DDBJ whole genome shotgun (WGS) entry which is preliminary data.</text>
</comment>
<dbReference type="EMBL" id="JAHMHQ010000007">
    <property type="protein sequence ID" value="KAK1638318.1"/>
    <property type="molecule type" value="Genomic_DNA"/>
</dbReference>
<evidence type="ECO:0000313" key="2">
    <source>
        <dbReference type="Proteomes" id="UP001243989"/>
    </source>
</evidence>
<proteinExistence type="predicted"/>
<keyword evidence="2" id="KW-1185">Reference proteome</keyword>
<protein>
    <submittedName>
        <fullName evidence="1">Uncharacterized protein</fullName>
    </submittedName>
</protein>
<sequence>MILSASSSSHPSLLSALPSRLPYLTRFFSTVYLPTIPTPYAAPRLYYVLNFQQAPTPSPIFVSISLRLTWISIISCIHLSSRTSTDQYRSALPIPSHRLTVHVDEDWALDQLRHHYLSLRTVPSTLPTSARVGNRTGQDCHIVHRHPATLFPAFAFWVHPSFLCQPVWSQHQPRNTNTIRNITHQVFLSSF</sequence>
<dbReference type="AlphaFoldDB" id="A0AAJ0EGN6"/>
<reference evidence="1" key="1">
    <citation type="submission" date="2021-06" db="EMBL/GenBank/DDBJ databases">
        <title>Comparative genomics, transcriptomics and evolutionary studies reveal genomic signatures of adaptation to plant cell wall in hemibiotrophic fungi.</title>
        <authorList>
            <consortium name="DOE Joint Genome Institute"/>
            <person name="Baroncelli R."/>
            <person name="Diaz J.F."/>
            <person name="Benocci T."/>
            <person name="Peng M."/>
            <person name="Battaglia E."/>
            <person name="Haridas S."/>
            <person name="Andreopoulos W."/>
            <person name="Labutti K."/>
            <person name="Pangilinan J."/>
            <person name="Floch G.L."/>
            <person name="Makela M.R."/>
            <person name="Henrissat B."/>
            <person name="Grigoriev I.V."/>
            <person name="Crouch J.A."/>
            <person name="De Vries R.P."/>
            <person name="Sukno S.A."/>
            <person name="Thon M.R."/>
        </authorList>
    </citation>
    <scope>NUCLEOTIDE SEQUENCE</scope>
    <source>
        <strain evidence="1">CBS 102054</strain>
    </source>
</reference>
<organism evidence="1 2">
    <name type="scientific">Colletotrichum phormii</name>
    <dbReference type="NCBI Taxonomy" id="359342"/>
    <lineage>
        <taxon>Eukaryota</taxon>
        <taxon>Fungi</taxon>
        <taxon>Dikarya</taxon>
        <taxon>Ascomycota</taxon>
        <taxon>Pezizomycotina</taxon>
        <taxon>Sordariomycetes</taxon>
        <taxon>Hypocreomycetidae</taxon>
        <taxon>Glomerellales</taxon>
        <taxon>Glomerellaceae</taxon>
        <taxon>Colletotrichum</taxon>
        <taxon>Colletotrichum acutatum species complex</taxon>
    </lineage>
</organism>
<accession>A0AAJ0EGN6</accession>